<dbReference type="Proteomes" id="UP000824533">
    <property type="component" value="Linkage Group LG15"/>
</dbReference>
<accession>A0ACC1CUZ5</accession>
<gene>
    <name evidence="1" type="ORF">K1T71_008617</name>
</gene>
<dbReference type="EMBL" id="CM034401">
    <property type="protein sequence ID" value="KAJ0175458.1"/>
    <property type="molecule type" value="Genomic_DNA"/>
</dbReference>
<comment type="caution">
    <text evidence="1">The sequence shown here is derived from an EMBL/GenBank/DDBJ whole genome shotgun (WGS) entry which is preliminary data.</text>
</comment>
<evidence type="ECO:0000313" key="2">
    <source>
        <dbReference type="Proteomes" id="UP000824533"/>
    </source>
</evidence>
<keyword evidence="2" id="KW-1185">Reference proteome</keyword>
<sequence length="570" mass="65925">MFRRIVHKLVEEMVAKTKLLHICCYLLLFDVSSWTSAEVFTAISDVEPLLETHKRIIDDLDDYIGKEEKRLKTLKKQLNIYRREHYKAMEDIPNYLGNPINAFTLIKRLTTDLDFIEDSINIGTDYIKNVTVNHDDVKYPVLEDLAGAAQALTRLQETYHLHIEELAEGLLNGVRYSFPMTAGDCYELGRALYNNKDFENSLEWMRVAYKKFKVESQAENHPFTEVDILEYISFSLYMLDDVKEALIWTEKLLKLDPNHTRARGNVPHYKKALAKEKEKLKKDKRGDTGDDEDVEEKKPEEALTDYQKERKVYESLCRGEMDIPSVIAKKLKCRYLTENHPFLKYAPIKMEEMYLDPTIVMFHGVMSDEEIEFIQEMAKPRFKRAVVHDPKTGEMVQANYRISKSSWLRDEESPIVERISRRVADMTGLSMIYAEELQVVNYGIGGHYEPHYDFARRSESIFKKHGGNRIATVLFYMSDVAQGGATVFTELGLSLFPEKGAAAFWLNLHPSGEGDLATRHAACPVLRGSKWVSNKWIHQGGQEFIKPCDLEYQDEAIARKIPRPIPKTSR</sequence>
<protein>
    <submittedName>
        <fullName evidence="1">Uncharacterized protein</fullName>
    </submittedName>
</protein>
<name>A0ACC1CUZ5_9NEOP</name>
<proteinExistence type="predicted"/>
<evidence type="ECO:0000313" key="1">
    <source>
        <dbReference type="EMBL" id="KAJ0175458.1"/>
    </source>
</evidence>
<reference evidence="1 2" key="1">
    <citation type="journal article" date="2021" name="Front. Genet.">
        <title>Chromosome-Level Genome Assembly Reveals Significant Gene Expansion in the Toll and IMD Signaling Pathways of Dendrolimus kikuchii.</title>
        <authorList>
            <person name="Zhou J."/>
            <person name="Wu P."/>
            <person name="Xiong Z."/>
            <person name="Liu N."/>
            <person name="Zhao N."/>
            <person name="Ji M."/>
            <person name="Qiu Y."/>
            <person name="Yang B."/>
        </authorList>
    </citation>
    <scope>NUCLEOTIDE SEQUENCE [LARGE SCALE GENOMIC DNA]</scope>
    <source>
        <strain evidence="1">Ann1</strain>
    </source>
</reference>
<organism evidence="1 2">
    <name type="scientific">Dendrolimus kikuchii</name>
    <dbReference type="NCBI Taxonomy" id="765133"/>
    <lineage>
        <taxon>Eukaryota</taxon>
        <taxon>Metazoa</taxon>
        <taxon>Ecdysozoa</taxon>
        <taxon>Arthropoda</taxon>
        <taxon>Hexapoda</taxon>
        <taxon>Insecta</taxon>
        <taxon>Pterygota</taxon>
        <taxon>Neoptera</taxon>
        <taxon>Endopterygota</taxon>
        <taxon>Lepidoptera</taxon>
        <taxon>Glossata</taxon>
        <taxon>Ditrysia</taxon>
        <taxon>Bombycoidea</taxon>
        <taxon>Lasiocampidae</taxon>
        <taxon>Dendrolimus</taxon>
    </lineage>
</organism>